<evidence type="ECO:0000256" key="1">
    <source>
        <dbReference type="ARBA" id="ARBA00009928"/>
    </source>
</evidence>
<organism evidence="10 11">
    <name type="scientific">Athelia psychrophila</name>
    <dbReference type="NCBI Taxonomy" id="1759441"/>
    <lineage>
        <taxon>Eukaryota</taxon>
        <taxon>Fungi</taxon>
        <taxon>Dikarya</taxon>
        <taxon>Basidiomycota</taxon>
        <taxon>Agaricomycotina</taxon>
        <taxon>Agaricomycetes</taxon>
        <taxon>Agaricomycetidae</taxon>
        <taxon>Atheliales</taxon>
        <taxon>Atheliaceae</taxon>
        <taxon>Athelia</taxon>
    </lineage>
</organism>
<feature type="region of interest" description="Disordered" evidence="8">
    <location>
        <begin position="615"/>
        <end position="634"/>
    </location>
</feature>
<dbReference type="PROSITE" id="PS00498">
    <property type="entry name" value="TYROSINASE_2"/>
    <property type="match status" value="1"/>
</dbReference>
<protein>
    <recommendedName>
        <fullName evidence="2">tyrosinase</fullName>
        <ecNumber evidence="2">1.14.18.1</ecNumber>
    </recommendedName>
</protein>
<evidence type="ECO:0000256" key="6">
    <source>
        <dbReference type="ARBA" id="ARBA00048233"/>
    </source>
</evidence>
<dbReference type="Proteomes" id="UP000076532">
    <property type="component" value="Unassembled WGS sequence"/>
</dbReference>
<dbReference type="Gene3D" id="1.10.1280.10">
    <property type="entry name" value="Di-copper center containing domain from catechol oxidase"/>
    <property type="match status" value="1"/>
</dbReference>
<dbReference type="SUPFAM" id="SSF48056">
    <property type="entry name" value="Di-copper centre-containing domain"/>
    <property type="match status" value="1"/>
</dbReference>
<evidence type="ECO:0000256" key="8">
    <source>
        <dbReference type="SAM" id="MobiDB-lite"/>
    </source>
</evidence>
<dbReference type="PANTHER" id="PTHR11474">
    <property type="entry name" value="TYROSINASE FAMILY MEMBER"/>
    <property type="match status" value="1"/>
</dbReference>
<evidence type="ECO:0000313" key="10">
    <source>
        <dbReference type="EMBL" id="KZP13258.1"/>
    </source>
</evidence>
<dbReference type="GO" id="GO:0004503">
    <property type="term" value="F:tyrosinase activity"/>
    <property type="evidence" value="ECO:0007669"/>
    <property type="project" value="UniProtKB-EC"/>
</dbReference>
<evidence type="ECO:0000256" key="3">
    <source>
        <dbReference type="ARBA" id="ARBA00022723"/>
    </source>
</evidence>
<dbReference type="Pfam" id="PF00264">
    <property type="entry name" value="Tyrosinase"/>
    <property type="match status" value="1"/>
</dbReference>
<dbReference type="OrthoDB" id="6132182at2759"/>
<keyword evidence="4" id="KW-0186">Copper</keyword>
<dbReference type="InterPro" id="IPR008922">
    <property type="entry name" value="Di-copper_centre_dom_sf"/>
</dbReference>
<dbReference type="EC" id="1.14.18.1" evidence="2"/>
<dbReference type="EMBL" id="KV417635">
    <property type="protein sequence ID" value="KZP13258.1"/>
    <property type="molecule type" value="Genomic_DNA"/>
</dbReference>
<gene>
    <name evidence="10" type="ORF">FIBSPDRAFT_936421</name>
</gene>
<evidence type="ECO:0000256" key="2">
    <source>
        <dbReference type="ARBA" id="ARBA00011906"/>
    </source>
</evidence>
<accession>A0A166C3P3</accession>
<dbReference type="PRINTS" id="PR00092">
    <property type="entry name" value="TYROSINASE"/>
</dbReference>
<dbReference type="InterPro" id="IPR050316">
    <property type="entry name" value="Tyrosinase/Hemocyanin"/>
</dbReference>
<dbReference type="GO" id="GO:0046872">
    <property type="term" value="F:metal ion binding"/>
    <property type="evidence" value="ECO:0007669"/>
    <property type="project" value="UniProtKB-KW"/>
</dbReference>
<evidence type="ECO:0000256" key="5">
    <source>
        <dbReference type="ARBA" id="ARBA00023101"/>
    </source>
</evidence>
<dbReference type="GO" id="GO:0042438">
    <property type="term" value="P:melanin biosynthetic process"/>
    <property type="evidence" value="ECO:0007669"/>
    <property type="project" value="UniProtKB-KW"/>
</dbReference>
<dbReference type="STRING" id="436010.A0A166C3P3"/>
<dbReference type="AlphaFoldDB" id="A0A166C3P3"/>
<evidence type="ECO:0000259" key="9">
    <source>
        <dbReference type="PROSITE" id="PS00498"/>
    </source>
</evidence>
<keyword evidence="5" id="KW-0470">Melanin biosynthesis</keyword>
<reference evidence="10 11" key="1">
    <citation type="journal article" date="2016" name="Mol. Biol. Evol.">
        <title>Comparative Genomics of Early-Diverging Mushroom-Forming Fungi Provides Insights into the Origins of Lignocellulose Decay Capabilities.</title>
        <authorList>
            <person name="Nagy L.G."/>
            <person name="Riley R."/>
            <person name="Tritt A."/>
            <person name="Adam C."/>
            <person name="Daum C."/>
            <person name="Floudas D."/>
            <person name="Sun H."/>
            <person name="Yadav J.S."/>
            <person name="Pangilinan J."/>
            <person name="Larsson K.H."/>
            <person name="Matsuura K."/>
            <person name="Barry K."/>
            <person name="Labutti K."/>
            <person name="Kuo R."/>
            <person name="Ohm R.A."/>
            <person name="Bhattacharya S.S."/>
            <person name="Shirouzu T."/>
            <person name="Yoshinaga Y."/>
            <person name="Martin F.M."/>
            <person name="Grigoriev I.V."/>
            <person name="Hibbett D.S."/>
        </authorList>
    </citation>
    <scope>NUCLEOTIDE SEQUENCE [LARGE SCALE GENOMIC DNA]</scope>
    <source>
        <strain evidence="10 11">CBS 109695</strain>
    </source>
</reference>
<sequence>MAELYPITGCTNYVAYIMGQAGVHPRLEIRDLQQKKEQWTLFIHAMAGIQQHEHRPKASRFADLGGIHGLPYERWAGDPASPDKLPVGTWGGYCNHQSVLFPVWHRPYILAIEQSISETAARLAHRWTRRLDDEKEKANWTKAAEELRFPFWDWTDEGTGKDGLPDALQPQTFTFTLPGNVESILDNPLASYEFGSRIPDGFANTTWSNSLSSPNKVVSYFEEWNRTYRWPSSKLNPIEDYVKIKQCLTGNGASSASWQQLRNDVANLFTFPAAVEKGEKGRGASIWDEFSNDAKSASKKNMKWKPCNISSLEQPHNMVHLLVGGLGAMANNDYAGFDPIFYLHHANMDRILAFWEYTYNEYWMEDGYIDKNNTLVPFAEKDGTFDVDDNASIKQTSQLKPFRKGGNGNEYWTPNDTRFLRENASVKKGYTYPPIDGVSLDNPLPVDVEKRREYMGILQKHFGLTAPPSRAPHEGPTMKHPIFTGPIHKGPSTLPLGHMRIENYRRFTVLVDAVGHAFNGSYYVQLLYQQQVIGSMAVLSRGEATQCSACKTRADDGTRARGFIDIPEDIVLQIIKDGDLNNEKATTNELIANIRSSLTLKMTGPTGVLLATALPASSPKSSAQDNREPGSVLDKSIAPSVKLLSSAAAIPESDSRSTKTPALQYYDWTSHGTLLTGGQEWISA</sequence>
<dbReference type="PANTHER" id="PTHR11474:SF76">
    <property type="entry name" value="SHKT DOMAIN-CONTAINING PROTEIN"/>
    <property type="match status" value="1"/>
</dbReference>
<dbReference type="InterPro" id="IPR002227">
    <property type="entry name" value="Tyrosinase_Cu-bd"/>
</dbReference>
<name>A0A166C3P3_9AGAM</name>
<comment type="similarity">
    <text evidence="1">Belongs to the tyrosinase family.</text>
</comment>
<evidence type="ECO:0000256" key="7">
    <source>
        <dbReference type="ARBA" id="ARBA00048881"/>
    </source>
</evidence>
<feature type="domain" description="Tyrosinase copper-binding" evidence="9">
    <location>
        <begin position="338"/>
        <end position="349"/>
    </location>
</feature>
<evidence type="ECO:0000313" key="11">
    <source>
        <dbReference type="Proteomes" id="UP000076532"/>
    </source>
</evidence>
<evidence type="ECO:0000256" key="4">
    <source>
        <dbReference type="ARBA" id="ARBA00023008"/>
    </source>
</evidence>
<comment type="catalytic activity">
    <reaction evidence="6">
        <text>2 L-dopa + O2 = 2 L-dopaquinone + 2 H2O</text>
        <dbReference type="Rhea" id="RHEA:34287"/>
        <dbReference type="ChEBI" id="CHEBI:15377"/>
        <dbReference type="ChEBI" id="CHEBI:15379"/>
        <dbReference type="ChEBI" id="CHEBI:57504"/>
        <dbReference type="ChEBI" id="CHEBI:57924"/>
        <dbReference type="EC" id="1.14.18.1"/>
    </reaction>
</comment>
<keyword evidence="3" id="KW-0479">Metal-binding</keyword>
<proteinExistence type="inferred from homology"/>
<comment type="catalytic activity">
    <reaction evidence="7">
        <text>L-tyrosine + O2 = L-dopaquinone + H2O</text>
        <dbReference type="Rhea" id="RHEA:18117"/>
        <dbReference type="ChEBI" id="CHEBI:15377"/>
        <dbReference type="ChEBI" id="CHEBI:15379"/>
        <dbReference type="ChEBI" id="CHEBI:57924"/>
        <dbReference type="ChEBI" id="CHEBI:58315"/>
        <dbReference type="EC" id="1.14.18.1"/>
    </reaction>
</comment>
<keyword evidence="11" id="KW-1185">Reference proteome</keyword>